<dbReference type="Pfam" id="PF00440">
    <property type="entry name" value="TetR_N"/>
    <property type="match status" value="1"/>
</dbReference>
<dbReference type="InterPro" id="IPR009057">
    <property type="entry name" value="Homeodomain-like_sf"/>
</dbReference>
<proteinExistence type="predicted"/>
<dbReference type="GO" id="GO:0003677">
    <property type="term" value="F:DNA binding"/>
    <property type="evidence" value="ECO:0007669"/>
    <property type="project" value="UniProtKB-UniRule"/>
</dbReference>
<protein>
    <submittedName>
        <fullName evidence="4">TetR/AcrR family transcriptional regulator</fullName>
    </submittedName>
</protein>
<dbReference type="OrthoDB" id="4541465at2"/>
<gene>
    <name evidence="4" type="ORF">E4656_00655</name>
</gene>
<keyword evidence="5" id="KW-1185">Reference proteome</keyword>
<dbReference type="Proteomes" id="UP000297475">
    <property type="component" value="Unassembled WGS sequence"/>
</dbReference>
<evidence type="ECO:0000256" key="2">
    <source>
        <dbReference type="PROSITE-ProRule" id="PRU00335"/>
    </source>
</evidence>
<evidence type="ECO:0000256" key="1">
    <source>
        <dbReference type="ARBA" id="ARBA00023125"/>
    </source>
</evidence>
<dbReference type="SUPFAM" id="SSF46689">
    <property type="entry name" value="Homeodomain-like"/>
    <property type="match status" value="1"/>
</dbReference>
<name>A0A4Z0WIL4_9GAMM</name>
<reference evidence="4 5" key="1">
    <citation type="submission" date="2019-04" db="EMBL/GenBank/DDBJ databases">
        <title>Natronospirillum operosus gen. nov., sp. nov., a haloalkaliphilic satellite isolated from decaying biomass of laboratory culture of cyanobacterium Geitlerinema sp. and proposal of Natronospirillaceae fam. nov. and Saccharospirillaceae fam. nov.</title>
        <authorList>
            <person name="Kevbrin V."/>
            <person name="Boltyanskaya Y."/>
            <person name="Koziaeva V."/>
            <person name="Grouzdev D.S."/>
            <person name="Park M."/>
            <person name="Cho J."/>
        </authorList>
    </citation>
    <scope>NUCLEOTIDE SEQUENCE [LARGE SCALE GENOMIC DNA]</scope>
    <source>
        <strain evidence="4 5">G-116</strain>
    </source>
</reference>
<keyword evidence="1 2" id="KW-0238">DNA-binding</keyword>
<evidence type="ECO:0000313" key="4">
    <source>
        <dbReference type="EMBL" id="TGG94975.1"/>
    </source>
</evidence>
<feature type="DNA-binding region" description="H-T-H motif" evidence="2">
    <location>
        <begin position="34"/>
        <end position="53"/>
    </location>
</feature>
<evidence type="ECO:0000259" key="3">
    <source>
        <dbReference type="PROSITE" id="PS50977"/>
    </source>
</evidence>
<comment type="caution">
    <text evidence="4">The sequence shown here is derived from an EMBL/GenBank/DDBJ whole genome shotgun (WGS) entry which is preliminary data.</text>
</comment>
<accession>A0A4Z0WIL4</accession>
<evidence type="ECO:0000313" key="5">
    <source>
        <dbReference type="Proteomes" id="UP000297475"/>
    </source>
</evidence>
<dbReference type="InterPro" id="IPR001647">
    <property type="entry name" value="HTH_TetR"/>
</dbReference>
<dbReference type="EMBL" id="SRMF01000001">
    <property type="protein sequence ID" value="TGG94975.1"/>
    <property type="molecule type" value="Genomic_DNA"/>
</dbReference>
<dbReference type="PROSITE" id="PS50977">
    <property type="entry name" value="HTH_TETR_2"/>
    <property type="match status" value="1"/>
</dbReference>
<dbReference type="Gene3D" id="1.10.357.10">
    <property type="entry name" value="Tetracycline Repressor, domain 2"/>
    <property type="match status" value="1"/>
</dbReference>
<sequence>MGSTVTTDTDKGKAEDWLDAAYAMLIKFGVDSVKILPLAKVLNTSRTSFYWFFKDREALLKQLIERWKATNTEALIQQTERYADTVVEAMLNVFDCWLDERLFDAEFEYAVRNWAMQDARVATEVASADQRRLEALTAMLIRFGYGPHEAGVRARTTYLTQIGYISMHTRETKAVRIGRVAEYVQVFTGQPCERRDLERFVSRHAPDLKDWMSAYEERRAVELRDVQ</sequence>
<feature type="domain" description="HTH tetR-type" evidence="3">
    <location>
        <begin position="11"/>
        <end position="71"/>
    </location>
</feature>
<dbReference type="AlphaFoldDB" id="A0A4Z0WIL4"/>
<organism evidence="4 5">
    <name type="scientific">Natronospirillum operosum</name>
    <dbReference type="NCBI Taxonomy" id="2759953"/>
    <lineage>
        <taxon>Bacteria</taxon>
        <taxon>Pseudomonadati</taxon>
        <taxon>Pseudomonadota</taxon>
        <taxon>Gammaproteobacteria</taxon>
        <taxon>Oceanospirillales</taxon>
        <taxon>Natronospirillaceae</taxon>
        <taxon>Natronospirillum</taxon>
    </lineage>
</organism>